<feature type="transmembrane region" description="Helical" evidence="1">
    <location>
        <begin position="55"/>
        <end position="79"/>
    </location>
</feature>
<keyword evidence="1" id="KW-0812">Transmembrane</keyword>
<keyword evidence="3" id="KW-1185">Reference proteome</keyword>
<feature type="transmembrane region" description="Helical" evidence="1">
    <location>
        <begin position="174"/>
        <end position="195"/>
    </location>
</feature>
<gene>
    <name evidence="2" type="ORF">L0C25_12615</name>
</gene>
<sequence length="230" mass="24685">MNTERTTGTLLVLLPLAFNLCFFLLARSFDYPDVLRRPTADVLTRFRAGGARLLLLWWVFALTAVLLAPVAVLLAVAMVGADRGVVAVAATTGVLAGTVQFLGLVRWPFLVPYLARVDGDPDASLARREAVDVLFQALNRYLGVAVGEHLGYLFTGGWSVLSGVALIQSSNAPGWLGIAGIIVGSLLMMCSVEFVGSFERHGWRVAAVMTPIAYIAWSLWLVAVGIALLL</sequence>
<keyword evidence="1" id="KW-0472">Membrane</keyword>
<dbReference type="InterPro" id="IPR025495">
    <property type="entry name" value="DUF4386"/>
</dbReference>
<accession>A0AA46TDQ2</accession>
<feature type="transmembrane region" description="Helical" evidence="1">
    <location>
        <begin position="150"/>
        <end position="168"/>
    </location>
</feature>
<proteinExistence type="predicted"/>
<keyword evidence="1" id="KW-1133">Transmembrane helix</keyword>
<dbReference type="EMBL" id="CP094970">
    <property type="protein sequence ID" value="UYM03399.1"/>
    <property type="molecule type" value="Genomic_DNA"/>
</dbReference>
<protein>
    <submittedName>
        <fullName evidence="2">DUF4386 domain-containing protein</fullName>
    </submittedName>
</protein>
<dbReference type="Pfam" id="PF14329">
    <property type="entry name" value="DUF4386"/>
    <property type="match status" value="1"/>
</dbReference>
<name>A0AA46TDQ2_9ACTN</name>
<dbReference type="AlphaFoldDB" id="A0AA46TDQ2"/>
<reference evidence="2" key="1">
    <citation type="submission" date="2022-01" db="EMBL/GenBank/DDBJ databases">
        <title>Nocardioidaceae gen. sp. A5X3R13.</title>
        <authorList>
            <person name="Lopez Marin M.A."/>
            <person name="Uhlik O."/>
        </authorList>
    </citation>
    <scope>NUCLEOTIDE SEQUENCE</scope>
    <source>
        <strain evidence="2">A5X3R13</strain>
    </source>
</reference>
<dbReference type="RefSeq" id="WP_271632004.1">
    <property type="nucleotide sequence ID" value="NZ_CP094970.1"/>
</dbReference>
<feature type="transmembrane region" description="Helical" evidence="1">
    <location>
        <begin position="6"/>
        <end position="26"/>
    </location>
</feature>
<feature type="transmembrane region" description="Helical" evidence="1">
    <location>
        <begin position="85"/>
        <end position="105"/>
    </location>
</feature>
<evidence type="ECO:0000313" key="2">
    <source>
        <dbReference type="EMBL" id="UYM03399.1"/>
    </source>
</evidence>
<evidence type="ECO:0000313" key="3">
    <source>
        <dbReference type="Proteomes" id="UP001164390"/>
    </source>
</evidence>
<dbReference type="Proteomes" id="UP001164390">
    <property type="component" value="Chromosome"/>
</dbReference>
<feature type="transmembrane region" description="Helical" evidence="1">
    <location>
        <begin position="207"/>
        <end position="229"/>
    </location>
</feature>
<organism evidence="2 3">
    <name type="scientific">Solicola gregarius</name>
    <dbReference type="NCBI Taxonomy" id="2908642"/>
    <lineage>
        <taxon>Bacteria</taxon>
        <taxon>Bacillati</taxon>
        <taxon>Actinomycetota</taxon>
        <taxon>Actinomycetes</taxon>
        <taxon>Propionibacteriales</taxon>
        <taxon>Nocardioidaceae</taxon>
        <taxon>Solicola</taxon>
    </lineage>
</organism>
<dbReference type="KEGG" id="sgrg:L0C25_12615"/>
<evidence type="ECO:0000256" key="1">
    <source>
        <dbReference type="SAM" id="Phobius"/>
    </source>
</evidence>